<keyword evidence="3" id="KW-0442">Lipid degradation</keyword>
<dbReference type="GO" id="GO:0005829">
    <property type="term" value="C:cytosol"/>
    <property type="evidence" value="ECO:0007669"/>
    <property type="project" value="TreeGrafter"/>
</dbReference>
<accession>A0A9D3M761</accession>
<keyword evidence="7" id="KW-1185">Reference proteome</keyword>
<evidence type="ECO:0000313" key="6">
    <source>
        <dbReference type="EMBL" id="KAG5842020.1"/>
    </source>
</evidence>
<dbReference type="SMART" id="SM00022">
    <property type="entry name" value="PLAc"/>
    <property type="match status" value="1"/>
</dbReference>
<dbReference type="GO" id="GO:0047498">
    <property type="term" value="F:calcium-dependent phospholipase A2 activity"/>
    <property type="evidence" value="ECO:0007669"/>
    <property type="project" value="TreeGrafter"/>
</dbReference>
<dbReference type="PANTHER" id="PTHR10728:SF39">
    <property type="entry name" value="CYTOSOLIC PHOSPHOLIPASE A2 GAMMA"/>
    <property type="match status" value="1"/>
</dbReference>
<keyword evidence="2 3" id="KW-0443">Lipid metabolism</keyword>
<name>A0A9D3M761_ANGAN</name>
<dbReference type="InterPro" id="IPR016035">
    <property type="entry name" value="Acyl_Trfase/lysoPLipase"/>
</dbReference>
<feature type="region of interest" description="Disordered" evidence="4">
    <location>
        <begin position="283"/>
        <end position="306"/>
    </location>
</feature>
<dbReference type="GO" id="GO:0005654">
    <property type="term" value="C:nucleoplasm"/>
    <property type="evidence" value="ECO:0007669"/>
    <property type="project" value="TreeGrafter"/>
</dbReference>
<sequence>MWFLKESSESKERVRLSKSLSEGEVKYVQERMVIVEKCLKDHGIKCGSNNVPRIAVLGSGGGQRAMVGLLGCLDQMYHAKLLDCALYLCGVSGSTWCMTSMYEDPAWSTKVPSIIESLVKRLTETDIDLSELTNWLSQAIEDENFSLTDFWAATVVYGFVKKINTTCLSDLKNMKPTNPYPIYTVNDQGLKDKGDKVACWFELSPHEVGYSHLGAYVDTSTCRSQFEGGVLKQRTSERDMLYLQGLCGSALADGEENVNHIKNSIWQWLKGFFSRILGYGDDEKEDKEEDKKEEDDDDEKGGFFSRILGYGHDKEEDKKEEEDDDDEEGGSFFSTITGTIYDYVHLDDMASETVESILHLFDCDDEEESAQHVQKIHKNMSGVDSEHAKKPEKNMAGKSKEEKHESLAEYAVDAFSAFQNFLPGLSNVTKVTLKTMSLLSTWTWGTKYNFLYKFPMTETKVPDDMLSDERSYLEDAGLVLNSPYVAALRPERNVKLILSFDFSAGDPFMTVVQAAEHCKHTGIPFPPVEVPDEDRKHPKDFYVFKSENTPTVIHIPLFNMVNCKGDVDKWRETYPTFRPAYDRETMEELIRVSGLNVINNKEKIFKEIAALCK</sequence>
<gene>
    <name evidence="6" type="ORF">ANANG_G00173240</name>
</gene>
<dbReference type="AlphaFoldDB" id="A0A9D3M761"/>
<keyword evidence="1 3" id="KW-0378">Hydrolase</keyword>
<dbReference type="GO" id="GO:0005509">
    <property type="term" value="F:calcium ion binding"/>
    <property type="evidence" value="ECO:0007669"/>
    <property type="project" value="TreeGrafter"/>
</dbReference>
<evidence type="ECO:0000256" key="2">
    <source>
        <dbReference type="ARBA" id="ARBA00023098"/>
    </source>
</evidence>
<evidence type="ECO:0000313" key="7">
    <source>
        <dbReference type="Proteomes" id="UP001044222"/>
    </source>
</evidence>
<dbReference type="PANTHER" id="PTHR10728">
    <property type="entry name" value="CYTOSOLIC PHOSPHOLIPASE A2"/>
    <property type="match status" value="1"/>
</dbReference>
<evidence type="ECO:0000256" key="3">
    <source>
        <dbReference type="PROSITE-ProRule" id="PRU00555"/>
    </source>
</evidence>
<dbReference type="Gene3D" id="3.40.1090.10">
    <property type="entry name" value="Cytosolic phospholipase A2 catalytic domain"/>
    <property type="match status" value="2"/>
</dbReference>
<evidence type="ECO:0000256" key="1">
    <source>
        <dbReference type="ARBA" id="ARBA00022801"/>
    </source>
</evidence>
<proteinExistence type="predicted"/>
<dbReference type="Proteomes" id="UP001044222">
    <property type="component" value="Chromosome 9"/>
</dbReference>
<feature type="domain" description="PLA2c" evidence="5">
    <location>
        <begin position="6"/>
        <end position="613"/>
    </location>
</feature>
<evidence type="ECO:0000259" key="5">
    <source>
        <dbReference type="PROSITE" id="PS51210"/>
    </source>
</evidence>
<dbReference type="GO" id="GO:0005544">
    <property type="term" value="F:calcium-dependent phospholipid binding"/>
    <property type="evidence" value="ECO:0007669"/>
    <property type="project" value="TreeGrafter"/>
</dbReference>
<dbReference type="Pfam" id="PF01735">
    <property type="entry name" value="PLA2_B"/>
    <property type="match status" value="1"/>
</dbReference>
<dbReference type="EMBL" id="JAFIRN010000009">
    <property type="protein sequence ID" value="KAG5842020.1"/>
    <property type="molecule type" value="Genomic_DNA"/>
</dbReference>
<dbReference type="PROSITE" id="PS51210">
    <property type="entry name" value="PLA2C"/>
    <property type="match status" value="1"/>
</dbReference>
<dbReference type="InterPro" id="IPR002642">
    <property type="entry name" value="LysoPLipase_cat_dom"/>
</dbReference>
<feature type="compositionally biased region" description="Acidic residues" evidence="4">
    <location>
        <begin position="283"/>
        <end position="299"/>
    </location>
</feature>
<organism evidence="6 7">
    <name type="scientific">Anguilla anguilla</name>
    <name type="common">European freshwater eel</name>
    <name type="synonym">Muraena anguilla</name>
    <dbReference type="NCBI Taxonomy" id="7936"/>
    <lineage>
        <taxon>Eukaryota</taxon>
        <taxon>Metazoa</taxon>
        <taxon>Chordata</taxon>
        <taxon>Craniata</taxon>
        <taxon>Vertebrata</taxon>
        <taxon>Euteleostomi</taxon>
        <taxon>Actinopterygii</taxon>
        <taxon>Neopterygii</taxon>
        <taxon>Teleostei</taxon>
        <taxon>Anguilliformes</taxon>
        <taxon>Anguillidae</taxon>
        <taxon>Anguilla</taxon>
    </lineage>
</organism>
<evidence type="ECO:0000256" key="4">
    <source>
        <dbReference type="SAM" id="MobiDB-lite"/>
    </source>
</evidence>
<reference evidence="6" key="1">
    <citation type="submission" date="2021-01" db="EMBL/GenBank/DDBJ databases">
        <title>A chromosome-scale assembly of European eel, Anguilla anguilla.</title>
        <authorList>
            <person name="Henkel C."/>
            <person name="Jong-Raadsen S.A."/>
            <person name="Dufour S."/>
            <person name="Weltzien F.-A."/>
            <person name="Palstra A.P."/>
            <person name="Pelster B."/>
            <person name="Spaink H.P."/>
            <person name="Van Den Thillart G.E."/>
            <person name="Jansen H."/>
            <person name="Zahm M."/>
            <person name="Klopp C."/>
            <person name="Cedric C."/>
            <person name="Louis A."/>
            <person name="Berthelot C."/>
            <person name="Parey E."/>
            <person name="Roest Crollius H."/>
            <person name="Montfort J."/>
            <person name="Robinson-Rechavi M."/>
            <person name="Bucao C."/>
            <person name="Bouchez O."/>
            <person name="Gislard M."/>
            <person name="Lluch J."/>
            <person name="Milhes M."/>
            <person name="Lampietro C."/>
            <person name="Lopez Roques C."/>
            <person name="Donnadieu C."/>
            <person name="Braasch I."/>
            <person name="Desvignes T."/>
            <person name="Postlethwait J."/>
            <person name="Bobe J."/>
            <person name="Guiguen Y."/>
            <person name="Dirks R."/>
        </authorList>
    </citation>
    <scope>NUCLEOTIDE SEQUENCE</scope>
    <source>
        <strain evidence="6">Tag_6206</strain>
        <tissue evidence="6">Liver</tissue>
    </source>
</reference>
<comment type="caution">
    <text evidence="6">The sequence shown here is derived from an EMBL/GenBank/DDBJ whole genome shotgun (WGS) entry which is preliminary data.</text>
</comment>
<dbReference type="GO" id="GO:0046475">
    <property type="term" value="P:glycerophospholipid catabolic process"/>
    <property type="evidence" value="ECO:0007669"/>
    <property type="project" value="TreeGrafter"/>
</dbReference>
<dbReference type="SUPFAM" id="SSF52151">
    <property type="entry name" value="FabD/lysophospholipase-like"/>
    <property type="match status" value="2"/>
</dbReference>
<protein>
    <recommendedName>
        <fullName evidence="5">PLA2c domain-containing protein</fullName>
    </recommendedName>
</protein>
<dbReference type="GO" id="GO:0005635">
    <property type="term" value="C:nuclear envelope"/>
    <property type="evidence" value="ECO:0007669"/>
    <property type="project" value="TreeGrafter"/>
</dbReference>